<proteinExistence type="predicted"/>
<feature type="region of interest" description="Disordered" evidence="1">
    <location>
        <begin position="710"/>
        <end position="737"/>
    </location>
</feature>
<reference evidence="2" key="1">
    <citation type="submission" date="2021-01" db="EMBL/GenBank/DDBJ databases">
        <title>Whole genome shotgun sequence of Actinocatenispora rupis NBRC 107355.</title>
        <authorList>
            <person name="Komaki H."/>
            <person name="Tamura T."/>
        </authorList>
    </citation>
    <scope>NUCLEOTIDE SEQUENCE</scope>
    <source>
        <strain evidence="2">NBRC 107355</strain>
    </source>
</reference>
<keyword evidence="3" id="KW-1185">Reference proteome</keyword>
<evidence type="ECO:0000313" key="2">
    <source>
        <dbReference type="EMBL" id="GID15013.1"/>
    </source>
</evidence>
<feature type="compositionally biased region" description="Basic and acidic residues" evidence="1">
    <location>
        <begin position="1625"/>
        <end position="1634"/>
    </location>
</feature>
<organism evidence="2 3">
    <name type="scientific">Actinocatenispora rupis</name>
    <dbReference type="NCBI Taxonomy" id="519421"/>
    <lineage>
        <taxon>Bacteria</taxon>
        <taxon>Bacillati</taxon>
        <taxon>Actinomycetota</taxon>
        <taxon>Actinomycetes</taxon>
        <taxon>Micromonosporales</taxon>
        <taxon>Micromonosporaceae</taxon>
        <taxon>Actinocatenispora</taxon>
    </lineage>
</organism>
<dbReference type="RefSeq" id="WP_203663105.1">
    <property type="nucleotide sequence ID" value="NZ_BAAAZM010000012.1"/>
</dbReference>
<protein>
    <recommendedName>
        <fullName evidence="4">Papain fold toxin 1, glutamine deamidase</fullName>
    </recommendedName>
</protein>
<evidence type="ECO:0000256" key="1">
    <source>
        <dbReference type="SAM" id="MobiDB-lite"/>
    </source>
</evidence>
<comment type="caution">
    <text evidence="2">The sequence shown here is derived from an EMBL/GenBank/DDBJ whole genome shotgun (WGS) entry which is preliminary data.</text>
</comment>
<dbReference type="EMBL" id="BOMB01000036">
    <property type="protein sequence ID" value="GID15013.1"/>
    <property type="molecule type" value="Genomic_DNA"/>
</dbReference>
<accession>A0A8J3JFJ3</accession>
<sequence>MTAPGSVLLICRDGRIIAARGGPYVHNRPLTEPVDQLAMVTALTSDPLPDEHSTLVHSAPGAERSRLMESYLAGLTDGVRDRLVIKPSREALEPIDVAALESLSDHHDLPLLLPVADELKRSARAVPVDATGYETVWSRATSVRLLTRGQAAARTSARDAIRTAAGEERPSVQRLAEWSRRSARTREGLDGSRIPPAAEAFAVHLARYGVPEGADVEAVLRPAMAPTWDTVLTAIGGTAAEADPARLVAGLVAHPGSAALVRFRRDPDGPAQVAWLMSADRRSALFWLEPGAGPVAVPTTPDAEDPYLALLSRSGTVVVPVDATGRATTVDDLAGAADPADDFVPPPLQRVNSGFSVLDDHLRDLVGAQVAHGRHLIGELVDLSKQQFVKESPRAATTVLVSRVRVARAVSRLEDDARHLPGPRRRVAPALHEQIVARIAASVEHFGQVSEHASHRIRDLIEDATYESYLATRDDKVRARAKKVLEYASKALNMSGPLFLPAGASFAPAAMELGTTAATMAAVKAFESWQLRHFRNGHAVGEVWLRHDDDPLIMAKAIVKGQSDALALLMSAAGIGGAYVPGWPIIASAITKVLQRYLDERVTRAAQQLAGVDVAARRTLWREVLEDVWRDLTSEVKGKLKDPGTLKEFVNAVRGEPDVIGLVNIVSDVAVNAALGALVALLPPKPASPVTGEMLRSAVLGVVGMLKDGWEKPEPTGPGPLPDETVPPDVASTDSEGRPVTHYREMLSDDRRAYVAVTFNGKPIWGYLTRGSWEFEPVRPHESAFADLAVWHDRIPGPDHYLQLSADGTERTRVPGSWYRPWPGQFHYLFVGADGVLEWAHAMAPTSRMDTDEYNVHRHFEEHPEWLREFGWTPGEVLDLDFDREGFAPASGTWSARQFAYSVAHQLVADHQAVGGAWRTRVHVEGGGNGRNFARSTWAQWRHEATDRAVESGQRRADAAYTTLRALVAEELRRITAERGLAADDVPAVLDGVFAAPTSRGSALHASRAPGRSTATADDRRNRQVYVWVERVAVTPESSDPPSPVVSDDGLPTTPGYADAAARLARVAEDLPAVTGTDRNDACVTAVRDFAAETFPRGVRPAAVGGPVDDSDIGTAHVFPAVADRHFTLTESWAEVRERLSAAGPGAVAFVLLGRPGRIGHAAAAWYDGAGLVFANLTRPAGARVSTRPGRLPSPVDLRTLVVDRTGAVRPARSVPESASTPRALVDAADPRYGMDSPGDGSPRPELHRVSSKLTDRELRGIVDERLARGTHLLEVAGRLSKYGFVSEAPGNRLMVHHERSRLSHAMDDLREQADTVLRGAPVTVTPEHVQAGAELFESAAEFSRLSADVGRRIGALVLGEGVKGYLATRNDRTGVWVKRALGVASKALSLSAPAFLPAGASAAPAALDFATTVVTHASMKAFLHWQKENYLRNHSAAEALLAHDDDPLTMAKAIVKSQTEAVELLMAAAGIGGAYVPGWPIIASAITKVVQGYLEERVQRAAEQAAAASGATRRELWNRVGENVWKGLRSEVTAKVKDPATVKQIVDAARGDADVLGLVNIGSDIAVSAMLGALVALMPPKPAQPVTGDMLRTAVSAMAGTAGTGAHVSVPDEPGTPTEEDVPPDLRTEDAEGRPVTRYRADRSDDRRAYVTVDFNGQSVWGHLDRDTGDFEPVEPHQSAFVDSTVWYNRVLAADHYLQLPPEGADPTATRTRVDGRWYRPSWDKFHYLYLFVRTDGTVEWAHGTAPTGRIAGPTSQVHQVLSGHPQWVRDFTWRTPGVLAVDFEPGEHTAAADPWSLRQFAYAVADRAVAARSAPGGAWTRPLVHVEGGGNGHGTVHEVVDALRHVHADHAVESGHTRARGVYERLKPLVAQELRRIAAERGLADDEVPPSVDELFAAPTSRGAALDASQAPGMGTAPPDDARNRQVYVWIEHVPLTPESSDPPSPVVSDPASALRLSTVDIVSRAQAIGRTPETPAVRLHELVTAVEEVPDADLDTALADCVPRAYAAFVAYHGRAANTSDVEAASDPARMRIDDLAYLLGGAFEPLADVDRVRDQLRAEPGAMALLRLPADGNRPGHVYWLWSEPGGAGPTLRWIDTQDPGLLDTEAFADPDDVHATAARRAGVTVLRLGADGRPARTDGTAEVARDVAALTLARGTTAEPGMRQALNKVAPTRILHGTGTPAQTRAAELRDDVRTVFLGGDQRADRKTLDGALSALSRRPVRIVPPATVSADLLDWLRGRAARAKVPVFVPGVGQRAVVDRGDLAARWPDGMPGDWVRIGGDPSGGYATVDSGHLARSVAPGEKVTAGELVADELRTARVPVQLDPLPGELVGIRFGPEIEYDAGEGVDPDALNRAVITDLREFGRTEQDAMATYHDTMLAGYRSDRAGWKIERDSTVTGEIVAPILPYAPGRWYQTWYDLALVRAVIRRHGGVYSERAGGHLHVSVASFGQQAPKLANLLRHVLHRMDVLFRIGANGLYHRGSGQTAPFPPRAFDDIGGLDWEGLIRLGGKKSALSLDALKDSIGDPERDHVELRIPDGIDDLGHLQFLVRVVQRLVDAAGRSGPAGYAPQRLGERFGDRSADVDRAGLDLVRELFGADAPAVEDQLRAVWANSRWQPALEHRVRRYGMEIGSVPAAGTYGRVGPAQHRANTAALRALTRGMPQPVIVFHHLDAASLPVPGTPQGSLVDPQRNLRTLRGLLANHGSTGPRPLVVLFEPRGSAVVGPAHERDLDAMADEYRALVVRPHGGPVTTVRGRLSTVDGWELREPGGRTRPLGPVLRRDQLDELVVRGPDAARTDQSDPGLWDRLAGSTDGGLRWVGAPPETVDGWLRRTGEVGAARERPVLVLRPDRTGPRGTPQYSRARLDALDAQLTDDPFLARTGVLLVAGDAGPVAALRRQHRIATVFRGDAGPSGRGDWRLVTWDGELVDLGDALDHRTVGRVFDHLDGIAAADAGEALAALDLDAGPSTATRAQDPLVTPPPGSAWDGRVLALGSWDGPARAQLDQLRDWAGDLTRPVVAVHAPSPATRAHTMNDLDTTLLRFARVGVHPIVLANAVDRATFDDLRDRYRPVTVQRTTAGFDDVWQLRTPGGDADRLVDRPSGGLLRRADELPATPTGYELPRVLADWLALNDWPARGEYLRAHAAELITPDVAGHLDRVPDAEAGPYRVLVDVVRRDGGESAPRSDTRPETFVVEYLEPRGSAQDRKPWNDRLLRLVARNELTAAQAARLARGLPEPNAESHARVFDAIDGVLAMTPEQAAVDHRTNARLTALLNEMVGCDVTPTDRMFWVYRMDEFRDGLRAAGRAAHADLVDVLTYTLANC</sequence>
<dbReference type="Proteomes" id="UP000612808">
    <property type="component" value="Unassembled WGS sequence"/>
</dbReference>
<feature type="region of interest" description="Disordered" evidence="1">
    <location>
        <begin position="1605"/>
        <end position="1634"/>
    </location>
</feature>
<name>A0A8J3JFJ3_9ACTN</name>
<feature type="region of interest" description="Disordered" evidence="1">
    <location>
        <begin position="1229"/>
        <end position="1249"/>
    </location>
</feature>
<evidence type="ECO:0008006" key="4">
    <source>
        <dbReference type="Google" id="ProtNLM"/>
    </source>
</evidence>
<evidence type="ECO:0000313" key="3">
    <source>
        <dbReference type="Proteomes" id="UP000612808"/>
    </source>
</evidence>
<feature type="region of interest" description="Disordered" evidence="1">
    <location>
        <begin position="1000"/>
        <end position="1019"/>
    </location>
</feature>
<gene>
    <name evidence="2" type="ORF">Aru02nite_59020</name>
</gene>